<comment type="caution">
    <text evidence="1">The sequence shown here is derived from an EMBL/GenBank/DDBJ whole genome shotgun (WGS) entry which is preliminary data.</text>
</comment>
<name>A0A8H5XZS8_9HYPO</name>
<dbReference type="PANTHER" id="PTHR34724:SF2">
    <property type="entry name" value="OS12G0596101 PROTEIN"/>
    <property type="match status" value="1"/>
</dbReference>
<keyword evidence="2" id="KW-1185">Reference proteome</keyword>
<dbReference type="Proteomes" id="UP000544331">
    <property type="component" value="Unassembled WGS sequence"/>
</dbReference>
<sequence>MGPGLVIAVSGDAGSGKPPFSIPHSPLVTPTSRYRRLDSSFTTHSISIKSEYSIPKMCKKATCGTCKKTSWWGCGSHIQSVIDNVPEAERCECEPKVEVGGASYPPMAASPN</sequence>
<organism evidence="1 2">
    <name type="scientific">Fusarium mundagurra</name>
    <dbReference type="NCBI Taxonomy" id="1567541"/>
    <lineage>
        <taxon>Eukaryota</taxon>
        <taxon>Fungi</taxon>
        <taxon>Dikarya</taxon>
        <taxon>Ascomycota</taxon>
        <taxon>Pezizomycotina</taxon>
        <taxon>Sordariomycetes</taxon>
        <taxon>Hypocreomycetidae</taxon>
        <taxon>Hypocreales</taxon>
        <taxon>Nectriaceae</taxon>
        <taxon>Fusarium</taxon>
        <taxon>Fusarium fujikuroi species complex</taxon>
    </lineage>
</organism>
<evidence type="ECO:0000313" key="1">
    <source>
        <dbReference type="EMBL" id="KAF5703068.1"/>
    </source>
</evidence>
<dbReference type="PANTHER" id="PTHR34724">
    <property type="entry name" value="OS12G0596101 PROTEIN"/>
    <property type="match status" value="1"/>
</dbReference>
<dbReference type="OrthoDB" id="88410at2759"/>
<dbReference type="AlphaFoldDB" id="A0A8H5XZS8"/>
<proteinExistence type="predicted"/>
<dbReference type="EMBL" id="JAAOAN010000588">
    <property type="protein sequence ID" value="KAF5703068.1"/>
    <property type="molecule type" value="Genomic_DNA"/>
</dbReference>
<accession>A0A8H5XZS8</accession>
<reference evidence="1 2" key="1">
    <citation type="submission" date="2020-05" db="EMBL/GenBank/DDBJ databases">
        <title>Identification and distribution of gene clusters putatively required for synthesis of sphingolipid metabolism inhibitors in phylogenetically diverse species of the filamentous fungus Fusarium.</title>
        <authorList>
            <person name="Kim H.-S."/>
            <person name="Busman M."/>
            <person name="Brown D.W."/>
            <person name="Divon H."/>
            <person name="Uhlig S."/>
            <person name="Proctor R.H."/>
        </authorList>
    </citation>
    <scope>NUCLEOTIDE SEQUENCE [LARGE SCALE GENOMIC DNA]</scope>
    <source>
        <strain evidence="1 2">NRRL 66235</strain>
    </source>
</reference>
<gene>
    <name evidence="1" type="ORF">FMUND_13182</name>
</gene>
<protein>
    <submittedName>
        <fullName evidence="1">Uncharacterized protein</fullName>
    </submittedName>
</protein>
<evidence type="ECO:0000313" key="2">
    <source>
        <dbReference type="Proteomes" id="UP000544331"/>
    </source>
</evidence>